<feature type="region of interest" description="Disordered" evidence="1">
    <location>
        <begin position="74"/>
        <end position="113"/>
    </location>
</feature>
<proteinExistence type="predicted"/>
<keyword evidence="2" id="KW-0472">Membrane</keyword>
<gene>
    <name evidence="3" type="ORF">D3P08_19870</name>
</gene>
<sequence length="442" mass="48482">MNPNNRITYRFDRQGKQVADPEDKRPSAEHTRKQSPASKVIPLYQPLTTNALDEARPWDSAFQEDVGALEKLIRETEQPDADPEDREKDGFSSEQEETLHDMGASERTERYSSYEWQADDEDTDRRGILIEDEPHTAGVYRRRSKGPSWFNVFLSVAGALATGALFGYLILNLFTGDLIWPGSGTNNADSQGEQGETPISLDDIVSLPMGNAGDSGEQAGTGTAQEDQEAVAAAAVNIGGSYNYTFLQYGVFSGTKTRDEAMKQLADKGLPRSSTQSGEKYPVYAGLAADQTQAGALAQAMPGLLVYKKDIAIQPQKLLFNGSEETAKRFFEQTNGLVSSWSTLIVAQLEQPELSPIGKAASEAWKEKHKAWTETAAEMKKGVTDEKGISYLTKLTEAIESGAESMLAYEKRASKESLWKAQTSLMEAVLAQKGWFESMSAL</sequence>
<name>A0A3A1UZ30_9BACL</name>
<evidence type="ECO:0000256" key="1">
    <source>
        <dbReference type="SAM" id="MobiDB-lite"/>
    </source>
</evidence>
<keyword evidence="2" id="KW-1133">Transmembrane helix</keyword>
<dbReference type="OrthoDB" id="2680382at2"/>
<feature type="compositionally biased region" description="Basic and acidic residues" evidence="1">
    <location>
        <begin position="85"/>
        <end position="112"/>
    </location>
</feature>
<dbReference type="RefSeq" id="WP_119601787.1">
    <property type="nucleotide sequence ID" value="NZ_QXQA01000014.1"/>
</dbReference>
<evidence type="ECO:0000256" key="2">
    <source>
        <dbReference type="SAM" id="Phobius"/>
    </source>
</evidence>
<comment type="caution">
    <text evidence="3">The sequence shown here is derived from an EMBL/GenBank/DDBJ whole genome shotgun (WGS) entry which is preliminary data.</text>
</comment>
<evidence type="ECO:0000313" key="4">
    <source>
        <dbReference type="Proteomes" id="UP000266482"/>
    </source>
</evidence>
<dbReference type="Proteomes" id="UP000266482">
    <property type="component" value="Unassembled WGS sequence"/>
</dbReference>
<evidence type="ECO:0008006" key="5">
    <source>
        <dbReference type="Google" id="ProtNLM"/>
    </source>
</evidence>
<feature type="transmembrane region" description="Helical" evidence="2">
    <location>
        <begin position="149"/>
        <end position="171"/>
    </location>
</feature>
<dbReference type="EMBL" id="QXQA01000014">
    <property type="protein sequence ID" value="RIX50540.1"/>
    <property type="molecule type" value="Genomic_DNA"/>
</dbReference>
<feature type="compositionally biased region" description="Basic and acidic residues" evidence="1">
    <location>
        <begin position="9"/>
        <end position="32"/>
    </location>
</feature>
<accession>A0A3A1UZ30</accession>
<evidence type="ECO:0000313" key="3">
    <source>
        <dbReference type="EMBL" id="RIX50540.1"/>
    </source>
</evidence>
<reference evidence="3 4" key="1">
    <citation type="submission" date="2018-09" db="EMBL/GenBank/DDBJ databases">
        <title>Paenibacillus aracenensis nov. sp. isolated from a cave in southern Spain.</title>
        <authorList>
            <person name="Jurado V."/>
            <person name="Gutierrez-Patricio S."/>
            <person name="Gonzalez-Pimentel J.L."/>
            <person name="Miller A.Z."/>
            <person name="Laiz L."/>
            <person name="Saiz-Jimenez C."/>
        </authorList>
    </citation>
    <scope>NUCLEOTIDE SEQUENCE [LARGE SCALE GENOMIC DNA]</scope>
    <source>
        <strain evidence="3 4">DSM 22867</strain>
    </source>
</reference>
<organism evidence="3 4">
    <name type="scientific">Paenibacillus nanensis</name>
    <dbReference type="NCBI Taxonomy" id="393251"/>
    <lineage>
        <taxon>Bacteria</taxon>
        <taxon>Bacillati</taxon>
        <taxon>Bacillota</taxon>
        <taxon>Bacilli</taxon>
        <taxon>Bacillales</taxon>
        <taxon>Paenibacillaceae</taxon>
        <taxon>Paenibacillus</taxon>
    </lineage>
</organism>
<keyword evidence="2" id="KW-0812">Transmembrane</keyword>
<protein>
    <recommendedName>
        <fullName evidence="5">SPOR domain-containing protein</fullName>
    </recommendedName>
</protein>
<keyword evidence="4" id="KW-1185">Reference proteome</keyword>
<feature type="region of interest" description="Disordered" evidence="1">
    <location>
        <begin position="1"/>
        <end position="45"/>
    </location>
</feature>
<dbReference type="AlphaFoldDB" id="A0A3A1UZ30"/>